<dbReference type="SUPFAM" id="SSF55874">
    <property type="entry name" value="ATPase domain of HSP90 chaperone/DNA topoisomerase II/histidine kinase"/>
    <property type="match status" value="1"/>
</dbReference>
<evidence type="ECO:0000313" key="2">
    <source>
        <dbReference type="EMBL" id="CAK9012851.1"/>
    </source>
</evidence>
<dbReference type="Pfam" id="PF25794">
    <property type="entry name" value="SACS"/>
    <property type="match status" value="1"/>
</dbReference>
<gene>
    <name evidence="2" type="ORF">CCMP2556_LOCUS11007</name>
</gene>
<evidence type="ECO:0000259" key="1">
    <source>
        <dbReference type="Pfam" id="PF25794"/>
    </source>
</evidence>
<dbReference type="InterPro" id="IPR036890">
    <property type="entry name" value="HATPase_C_sf"/>
</dbReference>
<reference evidence="2 3" key="1">
    <citation type="submission" date="2024-02" db="EMBL/GenBank/DDBJ databases">
        <authorList>
            <person name="Chen Y."/>
            <person name="Shah S."/>
            <person name="Dougan E. K."/>
            <person name="Thang M."/>
            <person name="Chan C."/>
        </authorList>
    </citation>
    <scope>NUCLEOTIDE SEQUENCE [LARGE SCALE GENOMIC DNA]</scope>
</reference>
<accession>A0ABP0JEM1</accession>
<proteinExistence type="predicted"/>
<dbReference type="PANTHER" id="PTHR46919">
    <property type="entry name" value="ZINC FINGER, C3HC4 TYPE (RING FINGER) FAMILY PROTEIN"/>
    <property type="match status" value="1"/>
</dbReference>
<dbReference type="InterPro" id="IPR058210">
    <property type="entry name" value="SACS/Nov_dom"/>
</dbReference>
<comment type="caution">
    <text evidence="2">The sequence shown here is derived from an EMBL/GenBank/DDBJ whole genome shotgun (WGS) entry which is preliminary data.</text>
</comment>
<feature type="domain" description="Sacsin/Nov" evidence="1">
    <location>
        <begin position="320"/>
        <end position="533"/>
    </location>
</feature>
<dbReference type="Proteomes" id="UP001642484">
    <property type="component" value="Unassembled WGS sequence"/>
</dbReference>
<organism evidence="2 3">
    <name type="scientific">Durusdinium trenchii</name>
    <dbReference type="NCBI Taxonomy" id="1381693"/>
    <lineage>
        <taxon>Eukaryota</taxon>
        <taxon>Sar</taxon>
        <taxon>Alveolata</taxon>
        <taxon>Dinophyceae</taxon>
        <taxon>Suessiales</taxon>
        <taxon>Symbiodiniaceae</taxon>
        <taxon>Durusdinium</taxon>
    </lineage>
</organism>
<evidence type="ECO:0000313" key="3">
    <source>
        <dbReference type="Proteomes" id="UP001642484"/>
    </source>
</evidence>
<sequence length="648" mass="72200">MPGDKIHCLEELQELQWVVAQRPQAVNKKRKSECHTLKSLATVFPASESKFVWAVENTLDVDGNLLKAKRSVSNEPEVLVSQLEAIARAMPEYSDSRGLGSSSWNQFVGCLRSPRVRVADLKVTHHIEDIEVVLKELASRHKGTAEQLLKKLSDLAYVPCQSDGPTTLLFSPKHAACSSAQGPHKLLPAFGVVLPQIQQLAWATGTPKWMHVEALVDAIPCFGKDLAIALCAELAEQADVEGFARSLRRLKVPTNSKQFLPIEHVYINDAQWKGAGDVQTLDDRISPDHGQKLGCKSVRERLKKECEDGTEDEDAFGQEADLVDQVKLILKDYNDKSDVVTEFVQNTDDFGATELTFVLSDEKFGTKRVVDSRCAALQGNAIYILSNKELREEDIKRMQRVGRSAKSVDFASTGRFGVGMNVFYRYSDCPQLFANGRIHFFDLTRNFVAKTNETRGKQFNRGKLEEMFPDSVQPFHSYIDDYPVVFRLPLRTRKSELGEKVELASVENDLRAVSANAFSMLLFAKSLQKLRFQGPRGVVTEHTAVIDDQVERQQHQEFFASLPDGLSQVKHSSDKEVYVTKRISSKSFSSAHAPRTSERKALCVDHFNSALGGALLPLGAAAAPLDKKKSEGRTLGLSWSMNESMDTV</sequence>
<dbReference type="PANTHER" id="PTHR46919:SF2">
    <property type="entry name" value="SACSIN"/>
    <property type="match status" value="1"/>
</dbReference>
<name>A0ABP0JEM1_9DINO</name>
<keyword evidence="3" id="KW-1185">Reference proteome</keyword>
<dbReference type="EMBL" id="CAXAMN010005224">
    <property type="protein sequence ID" value="CAK9012851.1"/>
    <property type="molecule type" value="Genomic_DNA"/>
</dbReference>
<protein>
    <recommendedName>
        <fullName evidence="1">Sacsin/Nov domain-containing protein</fullName>
    </recommendedName>
</protein>